<sequence>MKAKSIEFFSPQDNSQPAKKSVAKAPKLTGYISAAGKLVFPHKTVEQLGLDPQATRFKIGTQEGKRKLKSLYLIPGSASESDAFELVEGAKSYSIPLGVILQKKGVDYANTKYNFTIQPFDYEGDVTGYELEFEQPGPKAEYTGKPRGRKPKASSDE</sequence>
<feature type="region of interest" description="Disordered" evidence="1">
    <location>
        <begin position="133"/>
        <end position="157"/>
    </location>
</feature>
<reference evidence="2 3" key="1">
    <citation type="submission" date="2019-01" db="EMBL/GenBank/DDBJ databases">
        <title>Spirosoma flava sp. nov., a propanil-degrading bacterium isolated from herbicide-contaminated soil.</title>
        <authorList>
            <person name="Zhang L."/>
            <person name="Jiang J.-D."/>
        </authorList>
    </citation>
    <scope>NUCLEOTIDE SEQUENCE [LARGE SCALE GENOMIC DNA]</scope>
    <source>
        <strain evidence="2 3">TY50</strain>
    </source>
</reference>
<dbReference type="Proteomes" id="UP000290407">
    <property type="component" value="Unassembled WGS sequence"/>
</dbReference>
<comment type="caution">
    <text evidence="2">The sequence shown here is derived from an EMBL/GenBank/DDBJ whole genome shotgun (WGS) entry which is preliminary data.</text>
</comment>
<accession>A0A4Q2UQN8</accession>
<evidence type="ECO:0000256" key="1">
    <source>
        <dbReference type="SAM" id="MobiDB-lite"/>
    </source>
</evidence>
<evidence type="ECO:0000313" key="3">
    <source>
        <dbReference type="Proteomes" id="UP000290407"/>
    </source>
</evidence>
<keyword evidence="3" id="KW-1185">Reference proteome</keyword>
<gene>
    <name evidence="2" type="ORF">EQG79_08915</name>
</gene>
<feature type="compositionally biased region" description="Basic residues" evidence="1">
    <location>
        <begin position="146"/>
        <end position="157"/>
    </location>
</feature>
<name>A0A4Q2UQN8_9BACT</name>
<dbReference type="AlphaFoldDB" id="A0A4Q2UQN8"/>
<dbReference type="EMBL" id="SBLB01000002">
    <property type="protein sequence ID" value="RYC69985.1"/>
    <property type="molecule type" value="Genomic_DNA"/>
</dbReference>
<feature type="region of interest" description="Disordered" evidence="1">
    <location>
        <begin position="1"/>
        <end position="21"/>
    </location>
</feature>
<dbReference type="RefSeq" id="WP_077921803.1">
    <property type="nucleotide sequence ID" value="NZ_SBLB01000002.1"/>
</dbReference>
<organism evidence="2 3">
    <name type="scientific">Spirosoma sordidisoli</name>
    <dbReference type="NCBI Taxonomy" id="2502893"/>
    <lineage>
        <taxon>Bacteria</taxon>
        <taxon>Pseudomonadati</taxon>
        <taxon>Bacteroidota</taxon>
        <taxon>Cytophagia</taxon>
        <taxon>Cytophagales</taxon>
        <taxon>Cytophagaceae</taxon>
        <taxon>Spirosoma</taxon>
    </lineage>
</organism>
<protein>
    <submittedName>
        <fullName evidence="2">Uncharacterized protein</fullName>
    </submittedName>
</protein>
<evidence type="ECO:0000313" key="2">
    <source>
        <dbReference type="EMBL" id="RYC69985.1"/>
    </source>
</evidence>
<proteinExistence type="predicted"/>